<evidence type="ECO:0000256" key="1">
    <source>
        <dbReference type="SAM" id="MobiDB-lite"/>
    </source>
</evidence>
<evidence type="ECO:0000313" key="3">
    <source>
        <dbReference type="EMBL" id="NDL56860.1"/>
    </source>
</evidence>
<evidence type="ECO:0000259" key="2">
    <source>
        <dbReference type="Pfam" id="PF00248"/>
    </source>
</evidence>
<dbReference type="GO" id="GO:0005829">
    <property type="term" value="C:cytosol"/>
    <property type="evidence" value="ECO:0007669"/>
    <property type="project" value="TreeGrafter"/>
</dbReference>
<proteinExistence type="predicted"/>
<keyword evidence="4" id="KW-1185">Reference proteome</keyword>
<dbReference type="EMBL" id="WLZY01000002">
    <property type="protein sequence ID" value="NDL56860.1"/>
    <property type="molecule type" value="Genomic_DNA"/>
</dbReference>
<sequence>MTAPRRPQPWPAVAHAPGTTPEPTALAVLGRTGVPVTRLCLGTSKLGKTTVADDAASATLDEAFRIGLTIDTSNEYGDGGRSEERVGAAWRRHEGTERPLVATKVDPRPGNPDFSGERVRASARESLERLGLQRLPLLSLHDPERIAFDEAISDGGPLQALLALHEEGVAGPLGVAGGPVALLERFVETGHFDYVVTHNRFTLLDRSAESLLDLCHENGVGVFNAAPFGGGLLARSTRDAADAKYAYQPAPTPLVEAARQMEQACARHGVELAAAALQMSMRDPRVHSTIVGVSGPEQLRQSLALASREIPATLFDELHALTPDRAHWIGPQGP</sequence>
<name>A0A7K3M0T2_9ACTN</name>
<dbReference type="InterPro" id="IPR023210">
    <property type="entry name" value="NADP_OxRdtase_dom"/>
</dbReference>
<dbReference type="Pfam" id="PF00248">
    <property type="entry name" value="Aldo_ket_red"/>
    <property type="match status" value="1"/>
</dbReference>
<dbReference type="CDD" id="cd19090">
    <property type="entry name" value="AKR_AKR15A-like"/>
    <property type="match status" value="1"/>
</dbReference>
<dbReference type="AlphaFoldDB" id="A0A7K3M0T2"/>
<dbReference type="GO" id="GO:0016491">
    <property type="term" value="F:oxidoreductase activity"/>
    <property type="evidence" value="ECO:0007669"/>
    <property type="project" value="InterPro"/>
</dbReference>
<evidence type="ECO:0000313" key="4">
    <source>
        <dbReference type="Proteomes" id="UP000460435"/>
    </source>
</evidence>
<protein>
    <submittedName>
        <fullName evidence="3">Aldo/keto reductase</fullName>
    </submittedName>
</protein>
<dbReference type="InterPro" id="IPR020471">
    <property type="entry name" value="AKR"/>
</dbReference>
<dbReference type="PANTHER" id="PTHR42686">
    <property type="entry name" value="GH17980P-RELATED"/>
    <property type="match status" value="1"/>
</dbReference>
<reference evidence="3 4" key="1">
    <citation type="submission" date="2019-11" db="EMBL/GenBank/DDBJ databases">
        <authorList>
            <person name="Li X.-J."/>
            <person name="Feng X.-M."/>
        </authorList>
    </citation>
    <scope>NUCLEOTIDE SEQUENCE [LARGE SCALE GENOMIC DNA]</scope>
    <source>
        <strain evidence="3 4">XMNu-373</strain>
    </source>
</reference>
<organism evidence="3 4">
    <name type="scientific">Phytoactinopolyspora mesophila</name>
    <dbReference type="NCBI Taxonomy" id="2650750"/>
    <lineage>
        <taxon>Bacteria</taxon>
        <taxon>Bacillati</taxon>
        <taxon>Actinomycetota</taxon>
        <taxon>Actinomycetes</taxon>
        <taxon>Jiangellales</taxon>
        <taxon>Jiangellaceae</taxon>
        <taxon>Phytoactinopolyspora</taxon>
    </lineage>
</organism>
<dbReference type="Proteomes" id="UP000460435">
    <property type="component" value="Unassembled WGS sequence"/>
</dbReference>
<dbReference type="Gene3D" id="3.20.20.100">
    <property type="entry name" value="NADP-dependent oxidoreductase domain"/>
    <property type="match status" value="1"/>
</dbReference>
<gene>
    <name evidence="3" type="ORF">F7O44_07220</name>
</gene>
<dbReference type="SUPFAM" id="SSF51430">
    <property type="entry name" value="NAD(P)-linked oxidoreductase"/>
    <property type="match status" value="1"/>
</dbReference>
<feature type="domain" description="NADP-dependent oxidoreductase" evidence="2">
    <location>
        <begin position="38"/>
        <end position="320"/>
    </location>
</feature>
<accession>A0A7K3M0T2</accession>
<comment type="caution">
    <text evidence="3">The sequence shown here is derived from an EMBL/GenBank/DDBJ whole genome shotgun (WGS) entry which is preliminary data.</text>
</comment>
<dbReference type="InterPro" id="IPR036812">
    <property type="entry name" value="NAD(P)_OxRdtase_dom_sf"/>
</dbReference>
<dbReference type="PANTHER" id="PTHR42686:SF1">
    <property type="entry name" value="GH17980P-RELATED"/>
    <property type="match status" value="1"/>
</dbReference>
<feature type="compositionally biased region" description="Pro residues" evidence="1">
    <location>
        <begin position="1"/>
        <end position="10"/>
    </location>
</feature>
<dbReference type="RefSeq" id="WP_162449562.1">
    <property type="nucleotide sequence ID" value="NZ_WLZY01000002.1"/>
</dbReference>
<feature type="region of interest" description="Disordered" evidence="1">
    <location>
        <begin position="1"/>
        <end position="21"/>
    </location>
</feature>